<dbReference type="InterPro" id="IPR051687">
    <property type="entry name" value="Peroxisomal_Beta-Oxidation"/>
</dbReference>
<dbReference type="GO" id="GO:0016491">
    <property type="term" value="F:oxidoreductase activity"/>
    <property type="evidence" value="ECO:0007669"/>
    <property type="project" value="UniProtKB-KW"/>
</dbReference>
<evidence type="ECO:0000256" key="3">
    <source>
        <dbReference type="RuleBase" id="RU000363"/>
    </source>
</evidence>
<dbReference type="InterPro" id="IPR036291">
    <property type="entry name" value="NAD(P)-bd_dom_sf"/>
</dbReference>
<dbReference type="SMART" id="SM00822">
    <property type="entry name" value="PKS_KR"/>
    <property type="match status" value="1"/>
</dbReference>
<dbReference type="SUPFAM" id="SSF51735">
    <property type="entry name" value="NAD(P)-binding Rossmann-fold domains"/>
    <property type="match status" value="1"/>
</dbReference>
<evidence type="ECO:0000259" key="4">
    <source>
        <dbReference type="SMART" id="SM00822"/>
    </source>
</evidence>
<comment type="similarity">
    <text evidence="1 3">Belongs to the short-chain dehydrogenases/reductases (SDR) family.</text>
</comment>
<reference evidence="5 6" key="1">
    <citation type="journal article" date="2010" name="J. Bacteriol.">
        <title>Complete genome sequence of the representative gamma-hexachlorocyclohexane-degrading bacterium Sphingobium japonicum UT26.</title>
        <authorList>
            <person name="Nagata Y."/>
            <person name="Ohtsubo Y."/>
            <person name="Endo R."/>
            <person name="Ichikawa N."/>
            <person name="Ankai A."/>
            <person name="Oguchi A."/>
            <person name="Fukui S."/>
            <person name="Fujita N."/>
            <person name="Tsuda M."/>
        </authorList>
    </citation>
    <scope>NUCLEOTIDE SEQUENCE [LARGE SCALE GENOMIC DNA]</scope>
    <source>
        <strain evidence="6">DSM 16413 / CCM 7287 / MTCC 6362 / UT26 / NBRC 101211 / UT26S</strain>
    </source>
</reference>
<accession>D4YXA0</accession>
<dbReference type="HOGENOM" id="CLU_010194_14_0_5"/>
<proteinExistence type="inferred from homology"/>
<dbReference type="Gene3D" id="3.40.50.720">
    <property type="entry name" value="NAD(P)-binding Rossmann-like Domain"/>
    <property type="match status" value="1"/>
</dbReference>
<dbReference type="InterPro" id="IPR020904">
    <property type="entry name" value="Sc_DH/Rdtase_CS"/>
</dbReference>
<dbReference type="Proteomes" id="UP000007753">
    <property type="component" value="Chromosome 1"/>
</dbReference>
<feature type="domain" description="Ketoreductase" evidence="4">
    <location>
        <begin position="8"/>
        <end position="201"/>
    </location>
</feature>
<dbReference type="GeneID" id="29271856"/>
<dbReference type="AlphaFoldDB" id="D4YXA0"/>
<dbReference type="eggNOG" id="COG1028">
    <property type="taxonomic scope" value="Bacteria"/>
</dbReference>
<dbReference type="KEGG" id="sjp:SJA_C1-01480"/>
<dbReference type="STRING" id="452662.SJA_C1-01480"/>
<evidence type="ECO:0000256" key="1">
    <source>
        <dbReference type="ARBA" id="ARBA00006484"/>
    </source>
</evidence>
<dbReference type="InterPro" id="IPR057326">
    <property type="entry name" value="KR_dom"/>
</dbReference>
<keyword evidence="6" id="KW-1185">Reference proteome</keyword>
<dbReference type="PRINTS" id="PR00080">
    <property type="entry name" value="SDRFAMILY"/>
</dbReference>
<sequence length="304" mass="31622">MAIDLRGRVAIVTGAGGGLGREHALLLAKRGARVLVNDLGGASDGRSAAAEAVAEEIRRNGGEAISNGADVTDVDQVAAMVEQAKAAWGRIDILVNNAGILRDRTFVKQSLDDFRLVIEVHLMGSVNCTKAVWGEMIEQGYGRIVMTTSSSGLYGNFGQSQYGAAKMGLVGLMKTLSLEGRRNDVRVNCLAPTAATGMTEGILDEQALAALDPALVAPGMLALVCDDAPNGMILCAGAGSFECAHITLTQGLYVGADAHAPERILAGIDRIRERAGEMVPVAGMEQSNHELSRVPALQSAAADG</sequence>
<dbReference type="PANTHER" id="PTHR45024">
    <property type="entry name" value="DEHYDROGENASES, SHORT CHAIN"/>
    <property type="match status" value="1"/>
</dbReference>
<dbReference type="InterPro" id="IPR002347">
    <property type="entry name" value="SDR_fam"/>
</dbReference>
<evidence type="ECO:0000256" key="2">
    <source>
        <dbReference type="ARBA" id="ARBA00023002"/>
    </source>
</evidence>
<evidence type="ECO:0000313" key="5">
    <source>
        <dbReference type="EMBL" id="BAI94982.1"/>
    </source>
</evidence>
<name>D4YXA0_SPHIU</name>
<gene>
    <name evidence="5" type="primary">fadB</name>
    <name evidence="5" type="ordered locus">SJA_C1-01480</name>
</gene>
<evidence type="ECO:0000313" key="6">
    <source>
        <dbReference type="Proteomes" id="UP000007753"/>
    </source>
</evidence>
<protein>
    <submittedName>
        <fullName evidence="5">3-hydroxyacyl-CoA dehydrogenase</fullName>
    </submittedName>
</protein>
<dbReference type="EMBL" id="AP010803">
    <property type="protein sequence ID" value="BAI94982.1"/>
    <property type="molecule type" value="Genomic_DNA"/>
</dbReference>
<keyword evidence="2" id="KW-0560">Oxidoreductase</keyword>
<dbReference type="PRINTS" id="PR00081">
    <property type="entry name" value="GDHRDH"/>
</dbReference>
<dbReference type="PANTHER" id="PTHR45024:SF2">
    <property type="entry name" value="SCP2 DOMAIN-CONTAINING PROTEIN"/>
    <property type="match status" value="1"/>
</dbReference>
<dbReference type="RefSeq" id="WP_013038800.1">
    <property type="nucleotide sequence ID" value="NC_014006.1"/>
</dbReference>
<dbReference type="PROSITE" id="PS00061">
    <property type="entry name" value="ADH_SHORT"/>
    <property type="match status" value="1"/>
</dbReference>
<organism evidence="5 6">
    <name type="scientific">Sphingobium indicum (strain DSM 16413 / CCM 7287 / MTCC 6362 / UT26 / NBRC 101211 / UT26S)</name>
    <name type="common">Sphingobium japonicum</name>
    <dbReference type="NCBI Taxonomy" id="452662"/>
    <lineage>
        <taxon>Bacteria</taxon>
        <taxon>Pseudomonadati</taxon>
        <taxon>Pseudomonadota</taxon>
        <taxon>Alphaproteobacteria</taxon>
        <taxon>Sphingomonadales</taxon>
        <taxon>Sphingomonadaceae</taxon>
        <taxon>Sphingobium</taxon>
    </lineage>
</organism>
<dbReference type="Pfam" id="PF00106">
    <property type="entry name" value="adh_short"/>
    <property type="match status" value="1"/>
</dbReference>